<dbReference type="AlphaFoldDB" id="D4LDT9"/>
<keyword evidence="3" id="KW-1185">Reference proteome</keyword>
<dbReference type="PATRIC" id="fig|213810.4.peg.1601"/>
<evidence type="ECO:0000313" key="3">
    <source>
        <dbReference type="Proteomes" id="UP000007054"/>
    </source>
</evidence>
<reference evidence="2" key="2">
    <citation type="submission" date="2010-03" db="EMBL/GenBank/DDBJ databases">
        <authorList>
            <person name="Pajon A."/>
        </authorList>
    </citation>
    <scope>NUCLEOTIDE SEQUENCE</scope>
    <source>
        <strain evidence="2">Type strain: 18P13</strain>
    </source>
</reference>
<dbReference type="InterPro" id="IPR044038">
    <property type="entry name" value="dATP/dGTP_diPOhydrolase_N"/>
</dbReference>
<dbReference type="RefSeq" id="WP_015558690.1">
    <property type="nucleotide sequence ID" value="NC_021039.1"/>
</dbReference>
<reference evidence="2" key="1">
    <citation type="submission" date="2010-03" db="EMBL/GenBank/DDBJ databases">
        <title>The genome sequence of Ruminococcus sp. 18P13.</title>
        <authorList>
            <consortium name="metaHIT consortium -- http://www.metahit.eu/"/>
            <person name="Pajon A."/>
            <person name="Turner K."/>
            <person name="Parkhill J."/>
            <person name="Bernalier A."/>
        </authorList>
    </citation>
    <scope>NUCLEOTIDE SEQUENCE [LARGE SCALE GENOMIC DNA]</scope>
    <source>
        <strain evidence="2">Type strain: 18P13</strain>
    </source>
</reference>
<dbReference type="Pfam" id="PF18909">
    <property type="entry name" value="dGTP_diPhyd_N"/>
    <property type="match status" value="1"/>
</dbReference>
<dbReference type="BioCyc" id="RCHA213810:RUM_RS08325-MONOMER"/>
<dbReference type="HOGENOM" id="CLU_168205_0_0_9"/>
<evidence type="ECO:0000313" key="2">
    <source>
        <dbReference type="EMBL" id="CBL17784.1"/>
    </source>
</evidence>
<accession>D4LDT9</accession>
<dbReference type="KEGG" id="rch:RUM_17140"/>
<dbReference type="EMBL" id="FP929052">
    <property type="protein sequence ID" value="CBL17784.1"/>
    <property type="molecule type" value="Genomic_DNA"/>
</dbReference>
<dbReference type="GeneID" id="83156414"/>
<proteinExistence type="predicted"/>
<dbReference type="Proteomes" id="UP000007054">
    <property type="component" value="Chromosome"/>
</dbReference>
<sequence length="103" mass="11512">MNESTAPDGQEPKADKGKARLGLVPMRILWAIARVREFGVEKYGQTDGWRMVSPERYRDAMMRHIAAYIDDPTGTDAESGLPHLWHAACNIAFLIALENNGKD</sequence>
<feature type="domain" description="dATP/dGTP diphosphohydrolase N-terminal" evidence="1">
    <location>
        <begin position="10"/>
        <end position="102"/>
    </location>
</feature>
<dbReference type="STRING" id="213810.RUM_17140"/>
<protein>
    <recommendedName>
        <fullName evidence="1">dATP/dGTP diphosphohydrolase N-terminal domain-containing protein</fullName>
    </recommendedName>
</protein>
<name>D4LDT9_RUMC1</name>
<evidence type="ECO:0000259" key="1">
    <source>
        <dbReference type="Pfam" id="PF18909"/>
    </source>
</evidence>
<gene>
    <name evidence="2" type="ordered locus">RUM_17140</name>
</gene>
<organism evidence="2 3">
    <name type="scientific">Ruminococcus champanellensis (strain DSM 18848 / JCM 17042 / KCTC 15320 / 18P13)</name>
    <dbReference type="NCBI Taxonomy" id="213810"/>
    <lineage>
        <taxon>Bacteria</taxon>
        <taxon>Bacillati</taxon>
        <taxon>Bacillota</taxon>
        <taxon>Clostridia</taxon>
        <taxon>Eubacteriales</taxon>
        <taxon>Oscillospiraceae</taxon>
        <taxon>Ruminococcus</taxon>
    </lineage>
</organism>